<dbReference type="Pfam" id="PF00664">
    <property type="entry name" value="ABC_membrane"/>
    <property type="match status" value="1"/>
</dbReference>
<dbReference type="PROSITE" id="PS50893">
    <property type="entry name" value="ABC_TRANSPORTER_2"/>
    <property type="match status" value="1"/>
</dbReference>
<dbReference type="InterPro" id="IPR003593">
    <property type="entry name" value="AAA+_ATPase"/>
</dbReference>
<gene>
    <name evidence="10" type="ORF">PMG25_09690</name>
</gene>
<accession>A0ABT7B5A5</accession>
<dbReference type="Gene3D" id="1.20.1560.10">
    <property type="entry name" value="ABC transporter type 1, transmembrane domain"/>
    <property type="match status" value="1"/>
</dbReference>
<dbReference type="InterPro" id="IPR003439">
    <property type="entry name" value="ABC_transporter-like_ATP-bd"/>
</dbReference>
<feature type="transmembrane region" description="Helical" evidence="7">
    <location>
        <begin position="338"/>
        <end position="358"/>
    </location>
</feature>
<dbReference type="InterPro" id="IPR027417">
    <property type="entry name" value="P-loop_NTPase"/>
</dbReference>
<dbReference type="SMART" id="SM00382">
    <property type="entry name" value="AAA"/>
    <property type="match status" value="1"/>
</dbReference>
<evidence type="ECO:0000256" key="4">
    <source>
        <dbReference type="ARBA" id="ARBA00022840"/>
    </source>
</evidence>
<evidence type="ECO:0000256" key="6">
    <source>
        <dbReference type="ARBA" id="ARBA00023136"/>
    </source>
</evidence>
<dbReference type="Proteomes" id="UP001235849">
    <property type="component" value="Unassembled WGS sequence"/>
</dbReference>
<dbReference type="SUPFAM" id="SSF90123">
    <property type="entry name" value="ABC transporter transmembrane region"/>
    <property type="match status" value="1"/>
</dbReference>
<dbReference type="EMBL" id="JAQOSO010000055">
    <property type="protein sequence ID" value="MDJ1174361.1"/>
    <property type="molecule type" value="Genomic_DNA"/>
</dbReference>
<sequence length="897" mass="98342">MNQNLTTQTLIRGNEPLLLNDPNRVWLIESGSMVVFAVNVVDGVAQGARRYLFSATANETLFGLGDLSNAPYQLLAIAIEETALTSWSLNDFLEPGQGNGHHADFAQMHVEQWRSRLSSPFSHTNIPFTPPTLENLESTAVLSSYLDHLHQDFLHSLDQLEQEELADKLTQFQERQRLNQNTQRSSIGDLVSVLKPKQAEFLQEGTPLLVAAGAVGRSMGLEIRPPAHSENTERTKNPLDAIARASGIRIRRVLLSDRWWEKDCGALLAYTQEDNHPVALLPGKRGGYDLFDPIAEARTPITRALAFQLDPVAYTFYRPFPDKHLNFLELLRFSLRGLGLDVITIVLMGILASLVGMVVPQATGILMDQAIPDANRSLVWQIGLALLAASFGKAIFELAQGFAILRTQALFNFANQAALWDRLLKLRMSFFRQYATGDLMDRATAFDQMRQLLTANVMRSLFTGVFSLLNLGLMLLYSVPLTLAAAAIAIVNVIITLIVSNITRKKMQPLQQIQGEIFGLTVQLIGGVSKLKIAGAEKRGFAYWTKKYREQLMLTLSTEGVEDAVNLFNTILPTVSSIIIFAVAVQLINTAQAQGQAGLSTGKFLAFNAAFTILITGLTSLSDTLIQVLEVSVLWERTQPILQAIPEVDLSKADPGKLNGDVKLDRVTFRYREDGPLILNEVTVEAKAGEFIALVGPSGSGKSTTIRLLLGFETPEDGTVYYDGQDLSGLDISAIRRQLGVVLQGGRINTGSIFENISSGALVTMDEVWEAAQMAGFAEDVEKMPMGMHTVISEGGGNLSGGQRQRLLIARSLVLKPKILIFDEATSALDNRTQAIVSQSLDSLDVTRIVIAHRLSTIVNANRIYVIEAGIVVQQGTFDELASQPGLFAQLMARQMA</sequence>
<protein>
    <submittedName>
        <fullName evidence="10">NHLP bacteriocin export ABC transporter permease/ATPase subunit</fullName>
    </submittedName>
</protein>
<evidence type="ECO:0000256" key="2">
    <source>
        <dbReference type="ARBA" id="ARBA00022692"/>
    </source>
</evidence>
<dbReference type="RefSeq" id="WP_283766692.1">
    <property type="nucleotide sequence ID" value="NZ_JAQOSO010000055.1"/>
</dbReference>
<evidence type="ECO:0000313" key="11">
    <source>
        <dbReference type="Proteomes" id="UP001235849"/>
    </source>
</evidence>
<dbReference type="PROSITE" id="PS50929">
    <property type="entry name" value="ABC_TM1F"/>
    <property type="match status" value="1"/>
</dbReference>
<name>A0ABT7B5A5_9CYAN</name>
<keyword evidence="6 7" id="KW-0472">Membrane</keyword>
<dbReference type="InterPro" id="IPR022515">
    <property type="entry name" value="NHPM_micro_ABC2"/>
</dbReference>
<evidence type="ECO:0000256" key="1">
    <source>
        <dbReference type="ARBA" id="ARBA00004651"/>
    </source>
</evidence>
<dbReference type="SUPFAM" id="SSF52540">
    <property type="entry name" value="P-loop containing nucleoside triphosphate hydrolases"/>
    <property type="match status" value="1"/>
</dbReference>
<evidence type="ECO:0000256" key="5">
    <source>
        <dbReference type="ARBA" id="ARBA00022989"/>
    </source>
</evidence>
<dbReference type="InterPro" id="IPR039421">
    <property type="entry name" value="Type_1_exporter"/>
</dbReference>
<feature type="transmembrane region" description="Helical" evidence="7">
    <location>
        <begin position="457"/>
        <end position="477"/>
    </location>
</feature>
<feature type="domain" description="ABC transmembrane type-1" evidence="9">
    <location>
        <begin position="343"/>
        <end position="630"/>
    </location>
</feature>
<dbReference type="NCBIfam" id="TIGR03797">
    <property type="entry name" value="NHLM_micro_ABC2"/>
    <property type="match status" value="1"/>
</dbReference>
<dbReference type="InterPro" id="IPR036640">
    <property type="entry name" value="ABC1_TM_sf"/>
</dbReference>
<dbReference type="PROSITE" id="PS00211">
    <property type="entry name" value="ABC_TRANSPORTER_1"/>
    <property type="match status" value="1"/>
</dbReference>
<dbReference type="PANTHER" id="PTHR24221:SF654">
    <property type="entry name" value="ATP-BINDING CASSETTE SUB-FAMILY B MEMBER 6"/>
    <property type="match status" value="1"/>
</dbReference>
<evidence type="ECO:0000256" key="3">
    <source>
        <dbReference type="ARBA" id="ARBA00022741"/>
    </source>
</evidence>
<evidence type="ECO:0000313" key="10">
    <source>
        <dbReference type="EMBL" id="MDJ1174361.1"/>
    </source>
</evidence>
<comment type="subcellular location">
    <subcellularLocation>
        <location evidence="1">Cell membrane</location>
        <topology evidence="1">Multi-pass membrane protein</topology>
    </subcellularLocation>
</comment>
<comment type="caution">
    <text evidence="10">The sequence shown here is derived from an EMBL/GenBank/DDBJ whole genome shotgun (WGS) entry which is preliminary data.</text>
</comment>
<feature type="transmembrane region" description="Helical" evidence="7">
    <location>
        <begin position="483"/>
        <end position="502"/>
    </location>
</feature>
<evidence type="ECO:0000256" key="7">
    <source>
        <dbReference type="SAM" id="Phobius"/>
    </source>
</evidence>
<feature type="domain" description="ABC transporter" evidence="8">
    <location>
        <begin position="662"/>
        <end position="894"/>
    </location>
</feature>
<keyword evidence="2 7" id="KW-0812">Transmembrane</keyword>
<dbReference type="Gene3D" id="3.40.50.300">
    <property type="entry name" value="P-loop containing nucleotide triphosphate hydrolases"/>
    <property type="match status" value="1"/>
</dbReference>
<keyword evidence="5 7" id="KW-1133">Transmembrane helix</keyword>
<proteinExistence type="predicted"/>
<keyword evidence="11" id="KW-1185">Reference proteome</keyword>
<evidence type="ECO:0000259" key="8">
    <source>
        <dbReference type="PROSITE" id="PS50893"/>
    </source>
</evidence>
<dbReference type="InterPro" id="IPR017871">
    <property type="entry name" value="ABC_transporter-like_CS"/>
</dbReference>
<dbReference type="PANTHER" id="PTHR24221">
    <property type="entry name" value="ATP-BINDING CASSETTE SUB-FAMILY B"/>
    <property type="match status" value="1"/>
</dbReference>
<reference evidence="10 11" key="1">
    <citation type="submission" date="2023-01" db="EMBL/GenBank/DDBJ databases">
        <title>Novel diversity within Roseofilum (Cyanobacteria; Desertifilaceae) from marine benthic mats with descriptions of four novel species.</title>
        <authorList>
            <person name="Wang Y."/>
            <person name="Berthold D.E."/>
            <person name="Hu J."/>
            <person name="Lefler F.W."/>
            <person name="Laughinghouse H.D. IV."/>
        </authorList>
    </citation>
    <scope>NUCLEOTIDE SEQUENCE [LARGE SCALE GENOMIC DNA]</scope>
    <source>
        <strain evidence="10 11">BLCC-M114</strain>
    </source>
</reference>
<dbReference type="Pfam" id="PF00005">
    <property type="entry name" value="ABC_tran"/>
    <property type="match status" value="1"/>
</dbReference>
<dbReference type="InterPro" id="IPR011527">
    <property type="entry name" value="ABC1_TM_dom"/>
</dbReference>
<keyword evidence="3" id="KW-0547">Nucleotide-binding</keyword>
<keyword evidence="4" id="KW-0067">ATP-binding</keyword>
<evidence type="ECO:0000259" key="9">
    <source>
        <dbReference type="PROSITE" id="PS50929"/>
    </source>
</evidence>
<organism evidence="10 11">
    <name type="scientific">Roseofilum capinflatum BLCC-M114</name>
    <dbReference type="NCBI Taxonomy" id="3022440"/>
    <lineage>
        <taxon>Bacteria</taxon>
        <taxon>Bacillati</taxon>
        <taxon>Cyanobacteriota</taxon>
        <taxon>Cyanophyceae</taxon>
        <taxon>Desertifilales</taxon>
        <taxon>Desertifilaceae</taxon>
        <taxon>Roseofilum</taxon>
        <taxon>Roseofilum capinflatum</taxon>
    </lineage>
</organism>